<keyword evidence="2" id="KW-0472">Membrane</keyword>
<proteinExistence type="predicted"/>
<evidence type="ECO:0000313" key="3">
    <source>
        <dbReference type="EMBL" id="KFH41957.1"/>
    </source>
</evidence>
<dbReference type="Proteomes" id="UP000029964">
    <property type="component" value="Unassembled WGS sequence"/>
</dbReference>
<feature type="region of interest" description="Disordered" evidence="1">
    <location>
        <begin position="52"/>
        <end position="76"/>
    </location>
</feature>
<evidence type="ECO:0000256" key="2">
    <source>
        <dbReference type="SAM" id="Phobius"/>
    </source>
</evidence>
<accession>A0A086SXX5</accession>
<dbReference type="EMBL" id="JPKY01000109">
    <property type="protein sequence ID" value="KFH41957.1"/>
    <property type="molecule type" value="Genomic_DNA"/>
</dbReference>
<dbReference type="AlphaFoldDB" id="A0A086SXX5"/>
<dbReference type="Pfam" id="PF11927">
    <property type="entry name" value="HODM_asu-like"/>
    <property type="match status" value="1"/>
</dbReference>
<dbReference type="OrthoDB" id="5043642at2759"/>
<keyword evidence="2" id="KW-0812">Transmembrane</keyword>
<name>A0A086SXX5_HAPC1</name>
<dbReference type="HOGENOM" id="CLU_025462_2_0_1"/>
<evidence type="ECO:0000313" key="4">
    <source>
        <dbReference type="Proteomes" id="UP000029964"/>
    </source>
</evidence>
<protein>
    <submittedName>
        <fullName evidence="3">Uncharacterized protein</fullName>
    </submittedName>
</protein>
<dbReference type="STRING" id="857340.A0A086SXX5"/>
<reference evidence="4" key="1">
    <citation type="journal article" date="2014" name="Genome Announc.">
        <title>Genome sequence and annotation of Acremonium chrysogenum, producer of the beta-lactam antibiotic cephalosporin C.</title>
        <authorList>
            <person name="Terfehr D."/>
            <person name="Dahlmann T.A."/>
            <person name="Specht T."/>
            <person name="Zadra I."/>
            <person name="Kuernsteiner H."/>
            <person name="Kueck U."/>
        </authorList>
    </citation>
    <scope>NUCLEOTIDE SEQUENCE [LARGE SCALE GENOMIC DNA]</scope>
    <source>
        <strain evidence="4">ATCC 11550 / CBS 779.69 / DSM 880 / IAM 14645 / JCM 23072 / IMI 49137</strain>
    </source>
</reference>
<comment type="caution">
    <text evidence="3">The sequence shown here is derived from an EMBL/GenBank/DDBJ whole genome shotgun (WGS) entry which is preliminary data.</text>
</comment>
<keyword evidence="4" id="KW-1185">Reference proteome</keyword>
<feature type="transmembrane region" description="Helical" evidence="2">
    <location>
        <begin position="27"/>
        <end position="46"/>
    </location>
</feature>
<organism evidence="3 4">
    <name type="scientific">Hapsidospora chrysogenum (strain ATCC 11550 / CBS 779.69 / DSM 880 / IAM 14645 / JCM 23072 / IMI 49137)</name>
    <name type="common">Acremonium chrysogenum</name>
    <dbReference type="NCBI Taxonomy" id="857340"/>
    <lineage>
        <taxon>Eukaryota</taxon>
        <taxon>Fungi</taxon>
        <taxon>Dikarya</taxon>
        <taxon>Ascomycota</taxon>
        <taxon>Pezizomycotina</taxon>
        <taxon>Sordariomycetes</taxon>
        <taxon>Hypocreomycetidae</taxon>
        <taxon>Hypocreales</taxon>
        <taxon>Bionectriaceae</taxon>
        <taxon>Hapsidospora</taxon>
    </lineage>
</organism>
<keyword evidence="2" id="KW-1133">Transmembrane helix</keyword>
<evidence type="ECO:0000256" key="1">
    <source>
        <dbReference type="SAM" id="MobiDB-lite"/>
    </source>
</evidence>
<dbReference type="InterPro" id="IPR021848">
    <property type="entry name" value="HODM_asu-like"/>
</dbReference>
<sequence length="361" mass="40093">MDRHDNVGRQLTRQLPLLLGSLEKRCSWTSVAVAAIVMGLVSWITLRLAQRVQRHRSPPPPPPPPDASAEPSKPRPIEPLHDFQWQDVAPRKLRPWKPVYNITMALTSDAPSDLIIVDGNYLDRVNLRRTLMDRHGGTVHGCLSGGVDAVREVYAYLLEEYLPTRYPTMFELSHSGGTFRNLVTGREFPSSMADSSDDTTTAAAAALRIIGETVEDDMFLLRQTPDGHRTEAFVCCFPAGFDGSEKLGKLLVDVHGPVPSYDKIGASMERFFSRLEVGKSVKRVNTHARMELQTLMRLPRTRAILFSFKTYLYPLSEIKAEGLGPDMADAIEGLHSGNAPGMGAYKGSGRWSGKVCEYLRS</sequence>
<gene>
    <name evidence="3" type="ORF">ACRE_073240</name>
</gene>